<reference evidence="3 4" key="1">
    <citation type="journal article" date="2016" name="Nat. Commun.">
        <title>Genomes of cryptic chimpanzee Plasmodium species reveal key evolutionary events leading to human malaria.</title>
        <authorList>
            <person name="Sundararaman S.A."/>
            <person name="Plenderleith L.J."/>
            <person name="Liu W."/>
            <person name="Loy D.E."/>
            <person name="Learn G.H."/>
            <person name="Li Y."/>
            <person name="Shaw K.S."/>
            <person name="Ayouba A."/>
            <person name="Peeters M."/>
            <person name="Speede S."/>
            <person name="Shaw G.M."/>
            <person name="Bushman F.D."/>
            <person name="Brisson D."/>
            <person name="Rayner J.C."/>
            <person name="Sharp P.M."/>
            <person name="Hahn B.H."/>
        </authorList>
    </citation>
    <scope>NUCLEOTIDE SEQUENCE [LARGE SCALE GENOMIC DNA]</scope>
    <source>
        <strain evidence="3 4">SY75</strain>
    </source>
</reference>
<protein>
    <submittedName>
        <fullName evidence="3">Nuclear formin-like protein</fullName>
    </submittedName>
</protein>
<comment type="caution">
    <text evidence="3">The sequence shown here is derived from an EMBL/GenBank/DDBJ whole genome shotgun (WGS) entry which is preliminary data.</text>
</comment>
<evidence type="ECO:0000256" key="1">
    <source>
        <dbReference type="SAM" id="MobiDB-lite"/>
    </source>
</evidence>
<keyword evidence="2" id="KW-1133">Transmembrane helix</keyword>
<dbReference type="EMBL" id="LVLB01000015">
    <property type="protein sequence ID" value="KYN95648.1"/>
    <property type="molecule type" value="Genomic_DNA"/>
</dbReference>
<dbReference type="SUPFAM" id="SSF101447">
    <property type="entry name" value="Formin homology 2 domain (FH2 domain)"/>
    <property type="match status" value="1"/>
</dbReference>
<name>A0A151L9M0_9APIC</name>
<dbReference type="RefSeq" id="XP_018639114.1">
    <property type="nucleotide sequence ID" value="XM_018787742.1"/>
</dbReference>
<proteinExistence type="predicted"/>
<sequence length="1568" mass="185643">MAPDRLLNKYIFKFQKINDKLLELVNKYRYAYFKAVDVINNYEDLVKRNSNLFDDKELSDIYNKKRQCEECILEDEIEIRKKLHIEKDNNIVSNNYIKDYNIKNENELVLMKEEPVLNIKDNNHMINNNESCISDINEKNKSNYVDLGALDFSAYKEDAEGCIQYYENKENIQAQKESRTEEVEKKRDMKINSSRYGNQHVIKNRNILKQSIYAKQNNNNMKSVSGSKYIPNKSVISIDKSFKITQNRNIQNLNKKSVYNNNNINNNNNNNNNNMLNKMSVGGINKNVVEKKMDIHKSTYIGSNNKLLNNMNRSIYIGAKKNTITNASNNNINNNNNNNNINNSGNIYNNSHNYKNPYDNNISLLSTYKNTGTINKEKKMNDTSSNKNVTNSYIQNSLYIKKGKSFNVSNNSVYVNKNICQDSIYNKSNTIIYNRKKRKTNENEKEENKRANKNKEYDEDNNCDEKNKNNKLNNNNNNNNNNIINKEMNKTSINNDISKNISILYDYSKFCIPITLDHIKNLIEYDDKDCEFINTYPGDNISELKNVDNTLEGINIQCDKTKCEKINEEVDTNKYIYSVYKGDNIKKELYIKEEKCIISNINNNRRDDKKSCITINKNLNIEDKDISSYSNGNKKNVCESNEQDEDLFVREKDKNNINMDNNNKINIDNNNNNINIDNNNNINIDNNNNNNNNINIHNNNKVDINEINCNNSYMPIEYTCENSSLQINKNNVECNDDNKLKLDEVATNKVIIKDTNDDISLKYKNIIFNINDEIKKKVNKEEKEEINEHVESLNILCNKPRNIKNVPFPSCLRKNILLKSGERKSEVNNRCHLNLDINVDVRYITLNMIDIDDTINNGVCPYKDMEDNYIYSEEHIKDIIKYSDILESEKKTFLYYRKDFEMNDKNDDNYNNIKNTLDNIIQFKSSNEIKNDIIKLVGISIFHCINESYEPTKSLMNDKNIEIWFTKKEKNKNKNEDIINNMRGNILELNYGEDKELILVKEKKKKIKIINKRLSSMGYFSQAVIIMLCSLKRQNEYKNLKKIITSIILCTCDSSCLEKFLHTIPEENSKNYVLWQETLNKLKVLFGENKCDEIVDRLMIIEEEDDNMNESVERGRLINNKYNNNHNNDEKDLSPFCRFDNDMHFFDDHINNLSFPFEGKEEKNKKYNNNEKEEEDKEYEEKDICEHDEIYEDEKFCLFICRIKNVHKRFGYLLLIESFDFVYEDLLKNIRNKLHSIELILNKHLLLKQLFCNILYICNCFNKPKKYEWFEWNMVVEKLKKLYGYSENGRISKERCIMLILAKHTGEIFTDKELYFLKKISTFYIKDLYDKCIDFINTYLEIKNEMDTEEFIDSCCIHNLKNNIKENNIYDNSSKYYVHDKFLEIVKKFVQKNYNKILYIIWNIVLMIKQYLVIIFWFNDIKPFFPLFNYINEDNKQNKSIQDFFVNFVHFFENYNKYIDILKKQNLNDNLKNTSNDIFYDTSNINMNISSSNNEHNNLRNNYDIYTNDKIYEHSIYNAETKKKKSLTNTIDYACLLKRKSAEHNEAKQICKQTNSGKFSDVEFELSD</sequence>
<dbReference type="Proteomes" id="UP000076004">
    <property type="component" value="Chromosome 14"/>
</dbReference>
<evidence type="ECO:0000256" key="2">
    <source>
        <dbReference type="SAM" id="Phobius"/>
    </source>
</evidence>
<accession>A0A151L9M0</accession>
<dbReference type="KEGG" id="pgab:PGSY75_1403800"/>
<feature type="transmembrane region" description="Helical" evidence="2">
    <location>
        <begin position="1397"/>
        <end position="1418"/>
    </location>
</feature>
<keyword evidence="2" id="KW-0472">Membrane</keyword>
<dbReference type="VEuPathDB" id="PlasmoDB:PGSY75_1403800"/>
<gene>
    <name evidence="3" type="ORF">PGSY75_1403800</name>
</gene>
<feature type="compositionally biased region" description="Basic and acidic residues" evidence="1">
    <location>
        <begin position="440"/>
        <end position="456"/>
    </location>
</feature>
<evidence type="ECO:0000313" key="4">
    <source>
        <dbReference type="Proteomes" id="UP000076004"/>
    </source>
</evidence>
<keyword evidence="2" id="KW-0812">Transmembrane</keyword>
<feature type="compositionally biased region" description="Low complexity" evidence="1">
    <location>
        <begin position="470"/>
        <end position="483"/>
    </location>
</feature>
<dbReference type="GeneID" id="29778338"/>
<evidence type="ECO:0000313" key="3">
    <source>
        <dbReference type="EMBL" id="KYN95648.1"/>
    </source>
</evidence>
<feature type="region of interest" description="Disordered" evidence="1">
    <location>
        <begin position="436"/>
        <end position="483"/>
    </location>
</feature>
<organism evidence="3 4">
    <name type="scientific">Plasmodium gaboni</name>
    <dbReference type="NCBI Taxonomy" id="647221"/>
    <lineage>
        <taxon>Eukaryota</taxon>
        <taxon>Sar</taxon>
        <taxon>Alveolata</taxon>
        <taxon>Apicomplexa</taxon>
        <taxon>Aconoidasida</taxon>
        <taxon>Haemosporida</taxon>
        <taxon>Plasmodiidae</taxon>
        <taxon>Plasmodium</taxon>
        <taxon>Plasmodium (Laverania)</taxon>
    </lineage>
</organism>
<dbReference type="VEuPathDB" id="PlasmoDB:PGABG01_1402200"/>